<dbReference type="GO" id="GO:0003729">
    <property type="term" value="F:mRNA binding"/>
    <property type="evidence" value="ECO:0007669"/>
    <property type="project" value="TreeGrafter"/>
</dbReference>
<evidence type="ECO:0000256" key="1">
    <source>
        <dbReference type="ARBA" id="ARBA00004123"/>
    </source>
</evidence>
<dbReference type="Proteomes" id="UP000193920">
    <property type="component" value="Unassembled WGS sequence"/>
</dbReference>
<dbReference type="InterPro" id="IPR045180">
    <property type="entry name" value="La_dom_prot"/>
</dbReference>
<evidence type="ECO:0000256" key="5">
    <source>
        <dbReference type="SAM" id="MobiDB-lite"/>
    </source>
</evidence>
<proteinExistence type="predicted"/>
<dbReference type="PRINTS" id="PR00302">
    <property type="entry name" value="LUPUSLA"/>
</dbReference>
<feature type="compositionally biased region" description="Basic residues" evidence="5">
    <location>
        <begin position="317"/>
        <end position="330"/>
    </location>
</feature>
<dbReference type="Gene3D" id="1.10.10.10">
    <property type="entry name" value="Winged helix-like DNA-binding domain superfamily/Winged helix DNA-binding domain"/>
    <property type="match status" value="1"/>
</dbReference>
<dbReference type="InterPro" id="IPR006630">
    <property type="entry name" value="La_HTH"/>
</dbReference>
<comment type="caution">
    <text evidence="7">The sequence shown here is derived from an EMBL/GenBank/DDBJ whole genome shotgun (WGS) entry which is preliminary data.</text>
</comment>
<evidence type="ECO:0000256" key="4">
    <source>
        <dbReference type="PROSITE-ProRule" id="PRU00332"/>
    </source>
</evidence>
<feature type="compositionally biased region" description="Basic and acidic residues" evidence="5">
    <location>
        <begin position="331"/>
        <end position="349"/>
    </location>
</feature>
<dbReference type="EMBL" id="MCOG01000275">
    <property type="protein sequence ID" value="ORY20990.1"/>
    <property type="molecule type" value="Genomic_DNA"/>
</dbReference>
<dbReference type="InterPro" id="IPR036390">
    <property type="entry name" value="WH_DNA-bd_sf"/>
</dbReference>
<feature type="domain" description="HTH La-type RNA-binding" evidence="6">
    <location>
        <begin position="1"/>
        <end position="89"/>
    </location>
</feature>
<dbReference type="OrthoDB" id="439993at2759"/>
<dbReference type="FunFam" id="1.10.10.10:FF:000158">
    <property type="entry name" value="La ribonucleoprotein domain family member 7"/>
    <property type="match status" value="1"/>
</dbReference>
<dbReference type="SUPFAM" id="SSF54928">
    <property type="entry name" value="RNA-binding domain, RBD"/>
    <property type="match status" value="1"/>
</dbReference>
<comment type="subcellular location">
    <subcellularLocation>
        <location evidence="1">Nucleus</location>
    </subcellularLocation>
</comment>
<dbReference type="PROSITE" id="PS50961">
    <property type="entry name" value="HTH_LA"/>
    <property type="match status" value="1"/>
</dbReference>
<dbReference type="STRING" id="1754190.A0A1Y2AFE9"/>
<dbReference type="InterPro" id="IPR036388">
    <property type="entry name" value="WH-like_DNA-bd_sf"/>
</dbReference>
<dbReference type="InterPro" id="IPR035979">
    <property type="entry name" value="RBD_domain_sf"/>
</dbReference>
<evidence type="ECO:0000256" key="2">
    <source>
        <dbReference type="ARBA" id="ARBA00022884"/>
    </source>
</evidence>
<dbReference type="PANTHER" id="PTHR22792:SF140">
    <property type="entry name" value="ACHILLES, ISOFORM A"/>
    <property type="match status" value="1"/>
</dbReference>
<dbReference type="GO" id="GO:1990904">
    <property type="term" value="C:ribonucleoprotein complex"/>
    <property type="evidence" value="ECO:0007669"/>
    <property type="project" value="InterPro"/>
</dbReference>
<name>A0A1Y2AFE9_9FUNG</name>
<feature type="region of interest" description="Disordered" evidence="5">
    <location>
        <begin position="317"/>
        <end position="349"/>
    </location>
</feature>
<keyword evidence="3" id="KW-0539">Nucleus</keyword>
<dbReference type="GO" id="GO:0005634">
    <property type="term" value="C:nucleus"/>
    <property type="evidence" value="ECO:0007669"/>
    <property type="project" value="UniProtKB-SubCell"/>
</dbReference>
<protein>
    <submittedName>
        <fullName evidence="7">La-domain-containing protein</fullName>
    </submittedName>
</protein>
<evidence type="ECO:0000256" key="3">
    <source>
        <dbReference type="ARBA" id="ARBA00023242"/>
    </source>
</evidence>
<evidence type="ECO:0000259" key="6">
    <source>
        <dbReference type="PROSITE" id="PS50961"/>
    </source>
</evidence>
<dbReference type="SMART" id="SM00715">
    <property type="entry name" value="LA"/>
    <property type="match status" value="1"/>
</dbReference>
<dbReference type="InterPro" id="IPR012677">
    <property type="entry name" value="Nucleotide-bd_a/b_plait_sf"/>
</dbReference>
<dbReference type="GO" id="GO:0006396">
    <property type="term" value="P:RNA processing"/>
    <property type="evidence" value="ECO:0007669"/>
    <property type="project" value="InterPro"/>
</dbReference>
<dbReference type="SUPFAM" id="SSF46785">
    <property type="entry name" value="Winged helix' DNA-binding domain"/>
    <property type="match status" value="1"/>
</dbReference>
<dbReference type="CDD" id="cd07323">
    <property type="entry name" value="LAM"/>
    <property type="match status" value="1"/>
</dbReference>
<evidence type="ECO:0000313" key="7">
    <source>
        <dbReference type="EMBL" id="ORY20990.1"/>
    </source>
</evidence>
<evidence type="ECO:0000313" key="8">
    <source>
        <dbReference type="Proteomes" id="UP000193920"/>
    </source>
</evidence>
<dbReference type="Pfam" id="PF05383">
    <property type="entry name" value="La"/>
    <property type="match status" value="1"/>
</dbReference>
<dbReference type="InterPro" id="IPR002344">
    <property type="entry name" value="Lupus_La"/>
</dbReference>
<keyword evidence="2 4" id="KW-0694">RNA-binding</keyword>
<keyword evidence="8" id="KW-1185">Reference proteome</keyword>
<dbReference type="Gene3D" id="3.30.70.330">
    <property type="match status" value="1"/>
</dbReference>
<dbReference type="PANTHER" id="PTHR22792">
    <property type="entry name" value="LUPUS LA PROTEIN-RELATED"/>
    <property type="match status" value="1"/>
</dbReference>
<accession>A0A1Y2AFE9</accession>
<organism evidence="7 8">
    <name type="scientific">Neocallimastix californiae</name>
    <dbReference type="NCBI Taxonomy" id="1754190"/>
    <lineage>
        <taxon>Eukaryota</taxon>
        <taxon>Fungi</taxon>
        <taxon>Fungi incertae sedis</taxon>
        <taxon>Chytridiomycota</taxon>
        <taxon>Chytridiomycota incertae sedis</taxon>
        <taxon>Neocallimastigomycetes</taxon>
        <taxon>Neocallimastigales</taxon>
        <taxon>Neocallimastigaceae</taxon>
        <taxon>Neocallimastix</taxon>
    </lineage>
</organism>
<sequence length="349" mass="40420">MTEAKVLKQIEYYFSDSNLPKDKFLWETVNSDPQGWVDINVLLKFNRLKSLTKDHEVIKNAIKKSAELLELNEDGTKVRRKTQIKPKSDDVIERSIYIQGIPTSVEKPVEAIEEYLATYEIEAIHINAFRNKDRSFKGEAFIELKTKEDAEKILSKKLPFKETEINIMKKSEFPGLKQKKKLTRQLSYLPSLVPDDEKEDWEAIEKKNKEQEQELIESDTKKFNESTVISFKLSTPAAFNVVKNFLASKGKLTWVNYIHDSTTGGAFFEKTDVEALNEKINNQKIDDTEIEITSNIANDDEKKALLDAYLEFRQKMRKRNGGKFNKRNNKRKAENSPEGEPEAKQEKSE</sequence>
<gene>
    <name evidence="7" type="ORF">LY90DRAFT_676483</name>
</gene>
<reference evidence="7 8" key="1">
    <citation type="submission" date="2016-08" db="EMBL/GenBank/DDBJ databases">
        <title>A Parts List for Fungal Cellulosomes Revealed by Comparative Genomics.</title>
        <authorList>
            <consortium name="DOE Joint Genome Institute"/>
            <person name="Haitjema C.H."/>
            <person name="Gilmore S.P."/>
            <person name="Henske J.K."/>
            <person name="Solomon K.V."/>
            <person name="De Groot R."/>
            <person name="Kuo A."/>
            <person name="Mondo S.J."/>
            <person name="Salamov A.A."/>
            <person name="Labutti K."/>
            <person name="Zhao Z."/>
            <person name="Chiniquy J."/>
            <person name="Barry K."/>
            <person name="Brewer H.M."/>
            <person name="Purvine S.O."/>
            <person name="Wright A.T."/>
            <person name="Boxma B."/>
            <person name="Van Alen T."/>
            <person name="Hackstein J.H."/>
            <person name="Baker S.E."/>
            <person name="Grigoriev I.V."/>
            <person name="O'Malley M.A."/>
        </authorList>
    </citation>
    <scope>NUCLEOTIDE SEQUENCE [LARGE SCALE GENOMIC DNA]</scope>
    <source>
        <strain evidence="7 8">G1</strain>
    </source>
</reference>
<dbReference type="AlphaFoldDB" id="A0A1Y2AFE9"/>